<feature type="region of interest" description="Disordered" evidence="1">
    <location>
        <begin position="46"/>
        <end position="69"/>
    </location>
</feature>
<reference evidence="2" key="1">
    <citation type="submission" date="2019-12" db="EMBL/GenBank/DDBJ databases">
        <title>Genome sequencing and annotation of Brassica cretica.</title>
        <authorList>
            <person name="Studholme D.J."/>
            <person name="Sarris P."/>
        </authorList>
    </citation>
    <scope>NUCLEOTIDE SEQUENCE</scope>
    <source>
        <strain evidence="2">PFS-109/04</strain>
        <tissue evidence="2">Leaf</tissue>
    </source>
</reference>
<evidence type="ECO:0000313" key="3">
    <source>
        <dbReference type="Proteomes" id="UP000712600"/>
    </source>
</evidence>
<dbReference type="Proteomes" id="UP000712600">
    <property type="component" value="Unassembled WGS sequence"/>
</dbReference>
<accession>A0A8S9Q6M5</accession>
<comment type="caution">
    <text evidence="2">The sequence shown here is derived from an EMBL/GenBank/DDBJ whole genome shotgun (WGS) entry which is preliminary data.</text>
</comment>
<name>A0A8S9Q6M5_BRACR</name>
<gene>
    <name evidence="2" type="ORF">F2Q69_00049690</name>
</gene>
<evidence type="ECO:0000313" key="2">
    <source>
        <dbReference type="EMBL" id="KAF3526276.1"/>
    </source>
</evidence>
<evidence type="ECO:0000256" key="1">
    <source>
        <dbReference type="SAM" id="MobiDB-lite"/>
    </source>
</evidence>
<protein>
    <submittedName>
        <fullName evidence="2">Uncharacterized protein</fullName>
    </submittedName>
</protein>
<dbReference type="AlphaFoldDB" id="A0A8S9Q6M5"/>
<organism evidence="2 3">
    <name type="scientific">Brassica cretica</name>
    <name type="common">Mustard</name>
    <dbReference type="NCBI Taxonomy" id="69181"/>
    <lineage>
        <taxon>Eukaryota</taxon>
        <taxon>Viridiplantae</taxon>
        <taxon>Streptophyta</taxon>
        <taxon>Embryophyta</taxon>
        <taxon>Tracheophyta</taxon>
        <taxon>Spermatophyta</taxon>
        <taxon>Magnoliopsida</taxon>
        <taxon>eudicotyledons</taxon>
        <taxon>Gunneridae</taxon>
        <taxon>Pentapetalae</taxon>
        <taxon>rosids</taxon>
        <taxon>malvids</taxon>
        <taxon>Brassicales</taxon>
        <taxon>Brassicaceae</taxon>
        <taxon>Brassiceae</taxon>
        <taxon>Brassica</taxon>
    </lineage>
</organism>
<dbReference type="EMBL" id="QGKX02001347">
    <property type="protein sequence ID" value="KAF3526276.1"/>
    <property type="molecule type" value="Genomic_DNA"/>
</dbReference>
<proteinExistence type="predicted"/>
<sequence>MNNKIKNTSKSNTYTVKIKPNSHSKLSAIRSIFVHQIEAECVLERKKVPEEAGTASRSRAPRRYTAAETKELSRKVHNLMRAKKIKGIHIPLKEAAVNKT</sequence>